<dbReference type="Gene3D" id="3.40.50.1110">
    <property type="entry name" value="SGNH hydrolase"/>
    <property type="match status" value="1"/>
</dbReference>
<name>W1PF82_AMBTC</name>
<evidence type="ECO:0000256" key="2">
    <source>
        <dbReference type="ARBA" id="ARBA00022729"/>
    </source>
</evidence>
<dbReference type="InterPro" id="IPR036514">
    <property type="entry name" value="SGNH_hydro_sf"/>
</dbReference>
<dbReference type="eggNOG" id="ENOG502RBN6">
    <property type="taxonomic scope" value="Eukaryota"/>
</dbReference>
<dbReference type="InterPro" id="IPR035669">
    <property type="entry name" value="SGNH_plant_lipase-like"/>
</dbReference>
<proteinExistence type="inferred from homology"/>
<dbReference type="Proteomes" id="UP000017836">
    <property type="component" value="Unassembled WGS sequence"/>
</dbReference>
<comment type="similarity">
    <text evidence="1">Belongs to the 'GDSL' lipolytic enzyme family.</text>
</comment>
<keyword evidence="4" id="KW-1185">Reference proteome</keyword>
<accession>W1PF82</accession>
<dbReference type="HOGENOM" id="CLU_563046_0_0_1"/>
<dbReference type="Gramene" id="ERN06379">
    <property type="protein sequence ID" value="ERN06379"/>
    <property type="gene ID" value="AMTR_s00016p00249080"/>
</dbReference>
<evidence type="ECO:0000313" key="4">
    <source>
        <dbReference type="Proteomes" id="UP000017836"/>
    </source>
</evidence>
<dbReference type="SUPFAM" id="SSF52266">
    <property type="entry name" value="SGNH hydrolase"/>
    <property type="match status" value="1"/>
</dbReference>
<organism evidence="3 4">
    <name type="scientific">Amborella trichopoda</name>
    <dbReference type="NCBI Taxonomy" id="13333"/>
    <lineage>
        <taxon>Eukaryota</taxon>
        <taxon>Viridiplantae</taxon>
        <taxon>Streptophyta</taxon>
        <taxon>Embryophyta</taxon>
        <taxon>Tracheophyta</taxon>
        <taxon>Spermatophyta</taxon>
        <taxon>Magnoliopsida</taxon>
        <taxon>Amborellales</taxon>
        <taxon>Amborellaceae</taxon>
        <taxon>Amborella</taxon>
    </lineage>
</organism>
<dbReference type="AlphaFoldDB" id="W1PF82"/>
<dbReference type="PANTHER" id="PTHR45966:SF13">
    <property type="entry name" value="GDSL ESTERASE_LIPASE"/>
    <property type="match status" value="1"/>
</dbReference>
<sequence length="485" mass="54691">MPLQFNLNHPISTKDIQPHKWILTYQEFRTINALYNLAWLPYEPRVAWSGVVVNGEKNILFVFGDSVIDSGTNNYIQTTKAHQANYVPYGIDMRPGASGRFSNGFVMTDYIAKKAKIPLIRPYLEPHADHSYGANFASGGAGVLNETNLGEVVSMYMQIEQFKAFKKNFTANLDQSEAHELIKNAVYFISVGINDYKVFINNYSALIADYNPATYVRAVVGNLTFEIMDLYDLGARKFVVTMPKNIGCSPAMRALHGGNCLPLGTELSEANNYLTEASLTVLEESSFHIKFIFFDQIVFMKPRTTNPQSYGFKHGSKACCGSGSFRGSFTCGEKVCGQKFSLCYNRSAYIYFDAYHCTQDLNIQAANALWEYNEPAVKPFPLGDFFNVINEKKGEENRASIPLLKEHLNSKISQMVQKMEKEGKFGSMVGRASSRKEYNSPGDKGLQKLCYKLHFSWRQRSSETLLQATFLLETKVFRDTLLQAN</sequence>
<dbReference type="GO" id="GO:0016788">
    <property type="term" value="F:hydrolase activity, acting on ester bonds"/>
    <property type="evidence" value="ECO:0007669"/>
    <property type="project" value="InterPro"/>
</dbReference>
<evidence type="ECO:0000313" key="3">
    <source>
        <dbReference type="EMBL" id="ERN06379.1"/>
    </source>
</evidence>
<dbReference type="PANTHER" id="PTHR45966">
    <property type="entry name" value="GDSL-LIKE LIPASE/ACYLHYDROLASE"/>
    <property type="match status" value="1"/>
</dbReference>
<evidence type="ECO:0008006" key="5">
    <source>
        <dbReference type="Google" id="ProtNLM"/>
    </source>
</evidence>
<keyword evidence="2" id="KW-0732">Signal</keyword>
<dbReference type="CDD" id="cd01837">
    <property type="entry name" value="SGNH_plant_lipase_like"/>
    <property type="match status" value="1"/>
</dbReference>
<reference evidence="4" key="1">
    <citation type="journal article" date="2013" name="Science">
        <title>The Amborella genome and the evolution of flowering plants.</title>
        <authorList>
            <consortium name="Amborella Genome Project"/>
        </authorList>
    </citation>
    <scope>NUCLEOTIDE SEQUENCE [LARGE SCALE GENOMIC DNA]</scope>
</reference>
<dbReference type="EMBL" id="KI393908">
    <property type="protein sequence ID" value="ERN06379.1"/>
    <property type="molecule type" value="Genomic_DNA"/>
</dbReference>
<dbReference type="STRING" id="13333.W1PF82"/>
<dbReference type="Pfam" id="PF00657">
    <property type="entry name" value="Lipase_GDSL"/>
    <property type="match status" value="1"/>
</dbReference>
<protein>
    <recommendedName>
        <fullName evidence="5">SGNH hydrolase-type esterase domain-containing protein</fullName>
    </recommendedName>
</protein>
<dbReference type="InterPro" id="IPR044552">
    <property type="entry name" value="GLIP1-5/GLL25"/>
</dbReference>
<gene>
    <name evidence="3" type="ORF">AMTR_s00016p00249080</name>
</gene>
<dbReference type="InterPro" id="IPR001087">
    <property type="entry name" value="GDSL"/>
</dbReference>
<evidence type="ECO:0000256" key="1">
    <source>
        <dbReference type="ARBA" id="ARBA00008668"/>
    </source>
</evidence>